<name>A0A934QG67_9PROT</name>
<comment type="caution">
    <text evidence="1">The sequence shown here is derived from an EMBL/GenBank/DDBJ whole genome shotgun (WGS) entry which is preliminary data.</text>
</comment>
<sequence length="82" mass="9113">MTVTCALKINDRGPANQIVLTAPDGRSLVAPAGEYRVAFEPETQSLEFVDGDVRFRMPRDLAEHYHALHLISGRIPNDNLQP</sequence>
<gene>
    <name evidence="1" type="ORF">CKO21_03810</name>
</gene>
<organism evidence="1 2">
    <name type="scientific">Rhodovibrio salinarum</name>
    <dbReference type="NCBI Taxonomy" id="1087"/>
    <lineage>
        <taxon>Bacteria</taxon>
        <taxon>Pseudomonadati</taxon>
        <taxon>Pseudomonadota</taxon>
        <taxon>Alphaproteobacteria</taxon>
        <taxon>Rhodospirillales</taxon>
        <taxon>Rhodovibrionaceae</taxon>
        <taxon>Rhodovibrio</taxon>
    </lineage>
</organism>
<reference evidence="1" key="2">
    <citation type="journal article" date="2020" name="Microorganisms">
        <title>Osmotic Adaptation and Compatible Solute Biosynthesis of Phototrophic Bacteria as Revealed from Genome Analyses.</title>
        <authorList>
            <person name="Imhoff J.F."/>
            <person name="Rahn T."/>
            <person name="Kunzel S."/>
            <person name="Keller A."/>
            <person name="Neulinger S.C."/>
        </authorList>
    </citation>
    <scope>NUCLEOTIDE SEQUENCE</scope>
    <source>
        <strain evidence="1">DSM 9154</strain>
    </source>
</reference>
<keyword evidence="2" id="KW-1185">Reference proteome</keyword>
<reference evidence="1" key="1">
    <citation type="submission" date="2017-08" db="EMBL/GenBank/DDBJ databases">
        <authorList>
            <person name="Imhoff J.F."/>
            <person name="Rahn T."/>
            <person name="Kuenzel S."/>
            <person name="Neulinger S.C."/>
        </authorList>
    </citation>
    <scope>NUCLEOTIDE SEQUENCE</scope>
    <source>
        <strain evidence="1">DSM 9154</strain>
    </source>
</reference>
<dbReference type="AlphaFoldDB" id="A0A934QG67"/>
<dbReference type="EMBL" id="NRRE01000015">
    <property type="protein sequence ID" value="MBK1696366.1"/>
    <property type="molecule type" value="Genomic_DNA"/>
</dbReference>
<evidence type="ECO:0000313" key="1">
    <source>
        <dbReference type="EMBL" id="MBK1696366.1"/>
    </source>
</evidence>
<evidence type="ECO:0000313" key="2">
    <source>
        <dbReference type="Proteomes" id="UP000778970"/>
    </source>
</evidence>
<protein>
    <submittedName>
        <fullName evidence="1">Uncharacterized protein</fullName>
    </submittedName>
</protein>
<proteinExistence type="predicted"/>
<dbReference type="Proteomes" id="UP000778970">
    <property type="component" value="Unassembled WGS sequence"/>
</dbReference>
<accession>A0A934QG67</accession>
<dbReference type="RefSeq" id="WP_027287706.1">
    <property type="nucleotide sequence ID" value="NZ_NRRE01000015.1"/>
</dbReference>